<keyword evidence="3" id="KW-1133">Transmembrane helix</keyword>
<dbReference type="GO" id="GO:0016020">
    <property type="term" value="C:membrane"/>
    <property type="evidence" value="ECO:0007669"/>
    <property type="project" value="UniProtKB-SubCell"/>
</dbReference>
<dbReference type="OrthoDB" id="5188486at2"/>
<keyword evidence="2 3" id="KW-0472">Membrane</keyword>
<protein>
    <recommendedName>
        <fullName evidence="6">Mce protein</fullName>
    </recommendedName>
</protein>
<evidence type="ECO:0000256" key="2">
    <source>
        <dbReference type="ARBA" id="ARBA00023136"/>
    </source>
</evidence>
<proteinExistence type="predicted"/>
<dbReference type="PANTHER" id="PTHR37042">
    <property type="entry name" value="OUTER MEMBRANE PROTEIN RV1973"/>
    <property type="match status" value="1"/>
</dbReference>
<evidence type="ECO:0000313" key="4">
    <source>
        <dbReference type="EMBL" id="OBB88824.1"/>
    </source>
</evidence>
<dbReference type="PANTHER" id="PTHR37042:SF4">
    <property type="entry name" value="OUTER MEMBRANE PROTEIN RV1973"/>
    <property type="match status" value="1"/>
</dbReference>
<name>A0A1A1ZFS1_MYCPR</name>
<evidence type="ECO:0000313" key="5">
    <source>
        <dbReference type="Proteomes" id="UP000094008"/>
    </source>
</evidence>
<sequence length="173" mass="18909">MTEQTDVDIAPDARSSAHPVRRALTGLVAIAILAGSTFVGWQWKQQRDNAIAAHEGLGAAQRFVGVLTNIDGARLDENFRSAADGSTGEFKDQYAKSSEQLRRLLTEHKAVAHGMVLESAVKSATPDTVEVLLFVDQSVSNSANPQPRLDRSRIRMTMKKIDGRWLASKVELP</sequence>
<evidence type="ECO:0000256" key="1">
    <source>
        <dbReference type="ARBA" id="ARBA00004370"/>
    </source>
</evidence>
<evidence type="ECO:0008006" key="6">
    <source>
        <dbReference type="Google" id="ProtNLM"/>
    </source>
</evidence>
<accession>A0A1A1ZFS1</accession>
<comment type="subcellular location">
    <subcellularLocation>
        <location evidence="1">Membrane</location>
    </subcellularLocation>
</comment>
<feature type="transmembrane region" description="Helical" evidence="3">
    <location>
        <begin position="23"/>
        <end position="43"/>
    </location>
</feature>
<keyword evidence="3" id="KW-0812">Transmembrane</keyword>
<dbReference type="RefSeq" id="WP_064883874.1">
    <property type="nucleotide sequence ID" value="NZ_LZIB01000023.1"/>
</dbReference>
<comment type="caution">
    <text evidence="4">The sequence shown here is derived from an EMBL/GenBank/DDBJ whole genome shotgun (WGS) entry which is preliminary data.</text>
</comment>
<organism evidence="4 5">
    <name type="scientific">Mycolicibacterium peregrinum</name>
    <name type="common">Mycobacterium peregrinum</name>
    <dbReference type="NCBI Taxonomy" id="43304"/>
    <lineage>
        <taxon>Bacteria</taxon>
        <taxon>Bacillati</taxon>
        <taxon>Actinomycetota</taxon>
        <taxon>Actinomycetes</taxon>
        <taxon>Mycobacteriales</taxon>
        <taxon>Mycobacteriaceae</taxon>
        <taxon>Mycolicibacterium</taxon>
    </lineage>
</organism>
<dbReference type="Proteomes" id="UP000094008">
    <property type="component" value="Unassembled WGS sequence"/>
</dbReference>
<dbReference type="EMBL" id="LZSY01000110">
    <property type="protein sequence ID" value="OBB88824.1"/>
    <property type="molecule type" value="Genomic_DNA"/>
</dbReference>
<reference evidence="5" key="1">
    <citation type="submission" date="2016-06" db="EMBL/GenBank/DDBJ databases">
        <authorList>
            <person name="Sutton G."/>
            <person name="Brinkac L."/>
            <person name="Sanka R."/>
            <person name="Adams M."/>
            <person name="Lau E."/>
            <person name="Mehaffy C."/>
            <person name="Tameris M."/>
            <person name="Hatherill M."/>
            <person name="Hanekom W."/>
            <person name="Mahomed H."/>
            <person name="Mcshane H."/>
        </authorList>
    </citation>
    <scope>NUCLEOTIDE SEQUENCE [LARGE SCALE GENOMIC DNA]</scope>
    <source>
        <strain evidence="5">852002-10433_SCH5171157</strain>
    </source>
</reference>
<dbReference type="AlphaFoldDB" id="A0A1A1ZFS1"/>
<gene>
    <name evidence="4" type="ORF">A5779_29670</name>
</gene>
<evidence type="ECO:0000256" key="3">
    <source>
        <dbReference type="SAM" id="Phobius"/>
    </source>
</evidence>